<evidence type="ECO:0000313" key="6">
    <source>
        <dbReference type="EMBL" id="GIY63299.1"/>
    </source>
</evidence>
<comment type="caution">
    <text evidence="6">The sequence shown here is derived from an EMBL/GenBank/DDBJ whole genome shotgun (WGS) entry which is preliminary data.</text>
</comment>
<dbReference type="GO" id="GO:0030322">
    <property type="term" value="P:stabilization of membrane potential"/>
    <property type="evidence" value="ECO:0007669"/>
    <property type="project" value="TreeGrafter"/>
</dbReference>
<dbReference type="GO" id="GO:0022841">
    <property type="term" value="F:potassium ion leak channel activity"/>
    <property type="evidence" value="ECO:0007669"/>
    <property type="project" value="TreeGrafter"/>
</dbReference>
<dbReference type="PANTHER" id="PTHR11003">
    <property type="entry name" value="POTASSIUM CHANNEL, SUBFAMILY K"/>
    <property type="match status" value="1"/>
</dbReference>
<dbReference type="PANTHER" id="PTHR11003:SF334">
    <property type="entry name" value="FI03418P"/>
    <property type="match status" value="1"/>
</dbReference>
<organism evidence="6 7">
    <name type="scientific">Caerostris darwini</name>
    <dbReference type="NCBI Taxonomy" id="1538125"/>
    <lineage>
        <taxon>Eukaryota</taxon>
        <taxon>Metazoa</taxon>
        <taxon>Ecdysozoa</taxon>
        <taxon>Arthropoda</taxon>
        <taxon>Chelicerata</taxon>
        <taxon>Arachnida</taxon>
        <taxon>Araneae</taxon>
        <taxon>Araneomorphae</taxon>
        <taxon>Entelegynae</taxon>
        <taxon>Araneoidea</taxon>
        <taxon>Araneidae</taxon>
        <taxon>Caerostris</taxon>
    </lineage>
</organism>
<protein>
    <submittedName>
        <fullName evidence="6">Uncharacterized protein</fullName>
    </submittedName>
</protein>
<keyword evidence="2 5" id="KW-0812">Transmembrane</keyword>
<evidence type="ECO:0000256" key="5">
    <source>
        <dbReference type="SAM" id="Phobius"/>
    </source>
</evidence>
<keyword evidence="7" id="KW-1185">Reference proteome</keyword>
<dbReference type="Gene3D" id="1.10.287.70">
    <property type="match status" value="1"/>
</dbReference>
<evidence type="ECO:0000256" key="2">
    <source>
        <dbReference type="ARBA" id="ARBA00022692"/>
    </source>
</evidence>
<evidence type="ECO:0000256" key="3">
    <source>
        <dbReference type="ARBA" id="ARBA00022989"/>
    </source>
</evidence>
<evidence type="ECO:0000256" key="1">
    <source>
        <dbReference type="ARBA" id="ARBA00004141"/>
    </source>
</evidence>
<keyword evidence="3 5" id="KW-1133">Transmembrane helix</keyword>
<dbReference type="Proteomes" id="UP001054837">
    <property type="component" value="Unassembled WGS sequence"/>
</dbReference>
<accession>A0AAV4V090</accession>
<proteinExistence type="predicted"/>
<reference evidence="6 7" key="1">
    <citation type="submission" date="2021-06" db="EMBL/GenBank/DDBJ databases">
        <title>Caerostris darwini draft genome.</title>
        <authorList>
            <person name="Kono N."/>
            <person name="Arakawa K."/>
        </authorList>
    </citation>
    <scope>NUCLEOTIDE SEQUENCE [LARGE SCALE GENOMIC DNA]</scope>
</reference>
<gene>
    <name evidence="6" type="primary">AVEN_164793_1</name>
    <name evidence="6" type="ORF">CDAR_272371</name>
</gene>
<dbReference type="InterPro" id="IPR003280">
    <property type="entry name" value="2pore_dom_K_chnl"/>
</dbReference>
<dbReference type="SUPFAM" id="SSF81324">
    <property type="entry name" value="Voltage-gated potassium channels"/>
    <property type="match status" value="1"/>
</dbReference>
<dbReference type="AlphaFoldDB" id="A0AAV4V090"/>
<dbReference type="GO" id="GO:0015271">
    <property type="term" value="F:outward rectifier potassium channel activity"/>
    <property type="evidence" value="ECO:0007669"/>
    <property type="project" value="TreeGrafter"/>
</dbReference>
<evidence type="ECO:0000313" key="7">
    <source>
        <dbReference type="Proteomes" id="UP001054837"/>
    </source>
</evidence>
<feature type="transmembrane region" description="Helical" evidence="5">
    <location>
        <begin position="20"/>
        <end position="45"/>
    </location>
</feature>
<name>A0AAV4V090_9ARAC</name>
<feature type="transmembrane region" description="Helical" evidence="5">
    <location>
        <begin position="122"/>
        <end position="142"/>
    </location>
</feature>
<sequence>MADTKTMSKSVKCRYYCRVLLTHLFSHVGLCGLVVGYAVVGALIFESLEAPHELSQRSAIQGYRERCLKDLWNITETMNVFYEKNWTFLVGMKLRQFENDIVHAVKNEGYDGKESSSKDVQWSFSGALLYCITVITTIGEYFENIMYY</sequence>
<comment type="subcellular location">
    <subcellularLocation>
        <location evidence="1">Membrane</location>
        <topology evidence="1">Multi-pass membrane protein</topology>
    </subcellularLocation>
</comment>
<evidence type="ECO:0000256" key="4">
    <source>
        <dbReference type="ARBA" id="ARBA00023136"/>
    </source>
</evidence>
<dbReference type="GO" id="GO:0005886">
    <property type="term" value="C:plasma membrane"/>
    <property type="evidence" value="ECO:0007669"/>
    <property type="project" value="TreeGrafter"/>
</dbReference>
<keyword evidence="4 5" id="KW-0472">Membrane</keyword>
<dbReference type="EMBL" id="BPLQ01012170">
    <property type="protein sequence ID" value="GIY63299.1"/>
    <property type="molecule type" value="Genomic_DNA"/>
</dbReference>